<keyword evidence="2" id="KW-1185">Reference proteome</keyword>
<sequence>MILRTKRRSDLCPNLLRQLSKLVAVMKLVTEKNSIPMQCNDAHIWSVDYKKSCLVLDQFTPNLFPRRIKSLYIRGLADRDRTI</sequence>
<organism evidence="1 2">
    <name type="scientific">Umbra pygmaea</name>
    <name type="common">Eastern mudminnow</name>
    <dbReference type="NCBI Taxonomy" id="75934"/>
    <lineage>
        <taxon>Eukaryota</taxon>
        <taxon>Metazoa</taxon>
        <taxon>Chordata</taxon>
        <taxon>Craniata</taxon>
        <taxon>Vertebrata</taxon>
        <taxon>Euteleostomi</taxon>
        <taxon>Actinopterygii</taxon>
        <taxon>Neopterygii</taxon>
        <taxon>Teleostei</taxon>
        <taxon>Protacanthopterygii</taxon>
        <taxon>Esociformes</taxon>
        <taxon>Umbridae</taxon>
        <taxon>Umbra</taxon>
    </lineage>
</organism>
<name>A0ABD0WQC9_UMBPY</name>
<proteinExistence type="predicted"/>
<accession>A0ABD0WQC9</accession>
<comment type="caution">
    <text evidence="1">The sequence shown here is derived from an EMBL/GenBank/DDBJ whole genome shotgun (WGS) entry which is preliminary data.</text>
</comment>
<evidence type="ECO:0000313" key="2">
    <source>
        <dbReference type="Proteomes" id="UP001557470"/>
    </source>
</evidence>
<dbReference type="AlphaFoldDB" id="A0ABD0WQC9"/>
<dbReference type="EMBL" id="JAGEUA010000005">
    <property type="protein sequence ID" value="KAL0978780.1"/>
    <property type="molecule type" value="Genomic_DNA"/>
</dbReference>
<protein>
    <submittedName>
        <fullName evidence="1">Uncharacterized protein</fullName>
    </submittedName>
</protein>
<reference evidence="1 2" key="1">
    <citation type="submission" date="2024-06" db="EMBL/GenBank/DDBJ databases">
        <authorList>
            <person name="Pan Q."/>
            <person name="Wen M."/>
            <person name="Jouanno E."/>
            <person name="Zahm M."/>
            <person name="Klopp C."/>
            <person name="Cabau C."/>
            <person name="Louis A."/>
            <person name="Berthelot C."/>
            <person name="Parey E."/>
            <person name="Roest Crollius H."/>
            <person name="Montfort J."/>
            <person name="Robinson-Rechavi M."/>
            <person name="Bouchez O."/>
            <person name="Lampietro C."/>
            <person name="Lopez Roques C."/>
            <person name="Donnadieu C."/>
            <person name="Postlethwait J."/>
            <person name="Bobe J."/>
            <person name="Verreycken H."/>
            <person name="Guiguen Y."/>
        </authorList>
    </citation>
    <scope>NUCLEOTIDE SEQUENCE [LARGE SCALE GENOMIC DNA]</scope>
    <source>
        <strain evidence="1">Up_M1</strain>
        <tissue evidence="1">Testis</tissue>
    </source>
</reference>
<dbReference type="Proteomes" id="UP001557470">
    <property type="component" value="Unassembled WGS sequence"/>
</dbReference>
<gene>
    <name evidence="1" type="ORF">UPYG_G00175090</name>
</gene>
<evidence type="ECO:0000313" key="1">
    <source>
        <dbReference type="EMBL" id="KAL0978780.1"/>
    </source>
</evidence>